<dbReference type="Pfam" id="PF22842">
    <property type="entry name" value="Pel9A-like_beta_helix"/>
    <property type="match status" value="1"/>
</dbReference>
<evidence type="ECO:0000256" key="8">
    <source>
        <dbReference type="ARBA" id="ARBA00038263"/>
    </source>
</evidence>
<keyword evidence="4" id="KW-0479">Metal-binding</keyword>
<keyword evidence="3" id="KW-0964">Secreted</keyword>
<dbReference type="EMBL" id="JACOME010000002">
    <property type="protein sequence ID" value="MBC3846549.1"/>
    <property type="molecule type" value="Genomic_DNA"/>
</dbReference>
<comment type="subcellular location">
    <subcellularLocation>
        <location evidence="2">Secreted</location>
    </subcellularLocation>
</comment>
<gene>
    <name evidence="11" type="ORF">H6H04_09165</name>
</gene>
<feature type="signal peptide" evidence="9">
    <location>
        <begin position="1"/>
        <end position="19"/>
    </location>
</feature>
<comment type="similarity">
    <text evidence="8">Belongs to the polysaccharide lyase 9 family.</text>
</comment>
<evidence type="ECO:0000256" key="1">
    <source>
        <dbReference type="ARBA" id="ARBA00001913"/>
    </source>
</evidence>
<evidence type="ECO:0000256" key="5">
    <source>
        <dbReference type="ARBA" id="ARBA00022729"/>
    </source>
</evidence>
<accession>A0ABR6Y1B6</accession>
<dbReference type="SUPFAM" id="SSF51126">
    <property type="entry name" value="Pectin lyase-like"/>
    <property type="match status" value="1"/>
</dbReference>
<organism evidence="11 12">
    <name type="scientific">Winogradskyella echinorum</name>
    <dbReference type="NCBI Taxonomy" id="538189"/>
    <lineage>
        <taxon>Bacteria</taxon>
        <taxon>Pseudomonadati</taxon>
        <taxon>Bacteroidota</taxon>
        <taxon>Flavobacteriia</taxon>
        <taxon>Flavobacteriales</taxon>
        <taxon>Flavobacteriaceae</taxon>
        <taxon>Winogradskyella</taxon>
    </lineage>
</organism>
<dbReference type="PANTHER" id="PTHR40088:SF1">
    <property type="entry name" value="PECTATE LYASE PEL9"/>
    <property type="match status" value="1"/>
</dbReference>
<feature type="domain" description="Pel9A-like right handed beta-helix region" evidence="10">
    <location>
        <begin position="20"/>
        <end position="364"/>
    </location>
</feature>
<dbReference type="InterPro" id="IPR012334">
    <property type="entry name" value="Pectin_lyas_fold"/>
</dbReference>
<evidence type="ECO:0000256" key="7">
    <source>
        <dbReference type="ARBA" id="ARBA00023239"/>
    </source>
</evidence>
<comment type="cofactor">
    <cofactor evidence="1">
        <name>Ca(2+)</name>
        <dbReference type="ChEBI" id="CHEBI:29108"/>
    </cofactor>
</comment>
<comment type="caution">
    <text evidence="11">The sequence shown here is derived from an EMBL/GenBank/DDBJ whole genome shotgun (WGS) entry which is preliminary data.</text>
</comment>
<keyword evidence="6" id="KW-0106">Calcium</keyword>
<dbReference type="InterPro" id="IPR006626">
    <property type="entry name" value="PbH1"/>
</dbReference>
<dbReference type="RefSeq" id="WP_186845661.1">
    <property type="nucleotide sequence ID" value="NZ_JACOME010000002.1"/>
</dbReference>
<proteinExistence type="inferred from homology"/>
<feature type="chain" id="PRO_5046973444" evidence="9">
    <location>
        <begin position="20"/>
        <end position="452"/>
    </location>
</feature>
<dbReference type="Gene3D" id="2.160.20.10">
    <property type="entry name" value="Single-stranded right-handed beta-helix, Pectin lyase-like"/>
    <property type="match status" value="1"/>
</dbReference>
<keyword evidence="7" id="KW-0456">Lyase</keyword>
<dbReference type="InterPro" id="IPR052052">
    <property type="entry name" value="Polysaccharide_Lyase_9"/>
</dbReference>
<evidence type="ECO:0000256" key="2">
    <source>
        <dbReference type="ARBA" id="ARBA00004613"/>
    </source>
</evidence>
<evidence type="ECO:0000313" key="11">
    <source>
        <dbReference type="EMBL" id="MBC3846549.1"/>
    </source>
</evidence>
<dbReference type="PANTHER" id="PTHR40088">
    <property type="entry name" value="PECTATE LYASE (EUROFUNG)"/>
    <property type="match status" value="1"/>
</dbReference>
<protein>
    <submittedName>
        <fullName evidence="11">DUF4990 domain-containing protein</fullName>
    </submittedName>
</protein>
<evidence type="ECO:0000256" key="9">
    <source>
        <dbReference type="SAM" id="SignalP"/>
    </source>
</evidence>
<name>A0ABR6Y1B6_9FLAO</name>
<dbReference type="InterPro" id="IPR011050">
    <property type="entry name" value="Pectin_lyase_fold/virulence"/>
</dbReference>
<evidence type="ECO:0000256" key="3">
    <source>
        <dbReference type="ARBA" id="ARBA00022525"/>
    </source>
</evidence>
<sequence>MKFQPVILLLFLSSFSISASNIYVAPNGDDTNNGSINKPLETIKKAQDIAKQGDTVFIRGGRYIMRENQIAKYYRIWAYVTELHKNGINYYAYKDEQPIFDFSNIKVPKKRIIAFYIKGENIHIKGIDITGVQATIKVGNSQSECIKIEGGNNITIETVNMYDNMAIGVYITKGKDNLILNCDAYRNYDHLNRNGYGGNADGFGVHVKNGDTGNVLRGCRAWLNSDDGFDTISSGEPVLIDNCWAFYNGFSSDDGTLENVTSRGDGNGFKIGGYGKDRSDFNEIMFKYAPIPRNTIKFSIAAGNKQSGFYANHHLEGNNWINNSAYANKRNYNMLNCKALNPQEYGVDIPGKDHHLVNNLGLSADTEELSNIDKDNCILRNNYFDLSVTVDANDFISLNVNELILPRKKDGSLPDINFLKLKSSSDLIDVGYDIGFPFNGKAPDLGAFESKN</sequence>
<reference evidence="11 12" key="1">
    <citation type="submission" date="2020-08" db="EMBL/GenBank/DDBJ databases">
        <title>Winogradskyella ouciana sp. nov., isolated from the hadal seawater of the Mariana Trench.</title>
        <authorList>
            <person name="He X."/>
        </authorList>
    </citation>
    <scope>NUCLEOTIDE SEQUENCE [LARGE SCALE GENOMIC DNA]</scope>
    <source>
        <strain evidence="11 12">KCTC 22026</strain>
    </source>
</reference>
<dbReference type="InterPro" id="IPR053868">
    <property type="entry name" value="Pel9A-like_beta_helix"/>
</dbReference>
<dbReference type="Proteomes" id="UP000607435">
    <property type="component" value="Unassembled WGS sequence"/>
</dbReference>
<evidence type="ECO:0000256" key="4">
    <source>
        <dbReference type="ARBA" id="ARBA00022723"/>
    </source>
</evidence>
<keyword evidence="12" id="KW-1185">Reference proteome</keyword>
<evidence type="ECO:0000256" key="6">
    <source>
        <dbReference type="ARBA" id="ARBA00022837"/>
    </source>
</evidence>
<dbReference type="SMART" id="SM00710">
    <property type="entry name" value="PbH1"/>
    <property type="match status" value="6"/>
</dbReference>
<keyword evidence="5 9" id="KW-0732">Signal</keyword>
<evidence type="ECO:0000259" key="10">
    <source>
        <dbReference type="Pfam" id="PF22842"/>
    </source>
</evidence>
<evidence type="ECO:0000313" key="12">
    <source>
        <dbReference type="Proteomes" id="UP000607435"/>
    </source>
</evidence>